<dbReference type="Proteomes" id="UP000185596">
    <property type="component" value="Unassembled WGS sequence"/>
</dbReference>
<dbReference type="SUPFAM" id="SSF56784">
    <property type="entry name" value="HAD-like"/>
    <property type="match status" value="1"/>
</dbReference>
<dbReference type="Gene3D" id="3.40.50.1000">
    <property type="entry name" value="HAD superfamily/HAD-like"/>
    <property type="match status" value="1"/>
</dbReference>
<dbReference type="GO" id="GO:0008967">
    <property type="term" value="F:phosphoglycolate phosphatase activity"/>
    <property type="evidence" value="ECO:0007669"/>
    <property type="project" value="TreeGrafter"/>
</dbReference>
<dbReference type="GO" id="GO:0005829">
    <property type="term" value="C:cytosol"/>
    <property type="evidence" value="ECO:0007669"/>
    <property type="project" value="TreeGrafter"/>
</dbReference>
<evidence type="ECO:0000313" key="2">
    <source>
        <dbReference type="Proteomes" id="UP000185596"/>
    </source>
</evidence>
<dbReference type="Gene3D" id="1.10.150.240">
    <property type="entry name" value="Putative phosphatase, domain 2"/>
    <property type="match status" value="1"/>
</dbReference>
<dbReference type="InterPro" id="IPR023198">
    <property type="entry name" value="PGP-like_dom2"/>
</dbReference>
<dbReference type="InterPro" id="IPR036412">
    <property type="entry name" value="HAD-like_sf"/>
</dbReference>
<organism evidence="1 2">
    <name type="scientific">Actinophytocola xanthii</name>
    <dbReference type="NCBI Taxonomy" id="1912961"/>
    <lineage>
        <taxon>Bacteria</taxon>
        <taxon>Bacillati</taxon>
        <taxon>Actinomycetota</taxon>
        <taxon>Actinomycetes</taxon>
        <taxon>Pseudonocardiales</taxon>
        <taxon>Pseudonocardiaceae</taxon>
    </lineage>
</organism>
<dbReference type="SFLD" id="SFLDG01129">
    <property type="entry name" value="C1.5:_HAD__Beta-PGM__Phosphata"/>
    <property type="match status" value="1"/>
</dbReference>
<dbReference type="Pfam" id="PF12710">
    <property type="entry name" value="HAD"/>
    <property type="match status" value="1"/>
</dbReference>
<accession>A0A1Q8BVG6</accession>
<dbReference type="InterPro" id="IPR023214">
    <property type="entry name" value="HAD_sf"/>
</dbReference>
<dbReference type="PANTHER" id="PTHR43434:SF1">
    <property type="entry name" value="PHOSPHOGLYCOLATE PHOSPHATASE"/>
    <property type="match status" value="1"/>
</dbReference>
<sequence length="230" mass="24482">MHTLVLWDIDLTLVDYSGLGRTWYARALANLVGKPMTHQPFFPGRTERSLAREILAAHDEPDGDEQVERLFAELEAIALAERESLPMLGRALAGAPEILAVLARRAGVVQSLVTGNLPTLASCKLAAFDLHHHVDLDIGGYGSLSEHRHDLVEAAIRQATDKHGHSFAPRSVVVVGDTPADVAAGRHHGTVTVGVATGRFTVEELADSGADVVLPDLADTDAVLAALEAS</sequence>
<evidence type="ECO:0000313" key="1">
    <source>
        <dbReference type="EMBL" id="OLF06081.1"/>
    </source>
</evidence>
<dbReference type="SFLD" id="SFLDS00003">
    <property type="entry name" value="Haloacid_Dehalogenase"/>
    <property type="match status" value="1"/>
</dbReference>
<protein>
    <submittedName>
        <fullName evidence="1">Haloacid dehalogenase</fullName>
    </submittedName>
</protein>
<dbReference type="EMBL" id="MSIE01000128">
    <property type="protein sequence ID" value="OLF06081.1"/>
    <property type="molecule type" value="Genomic_DNA"/>
</dbReference>
<dbReference type="InterPro" id="IPR050155">
    <property type="entry name" value="HAD-like_hydrolase_sf"/>
</dbReference>
<keyword evidence="2" id="KW-1185">Reference proteome</keyword>
<reference evidence="1 2" key="1">
    <citation type="submission" date="2016-12" db="EMBL/GenBank/DDBJ databases">
        <title>The draft genome sequence of Actinophytocola sp. 11-183.</title>
        <authorList>
            <person name="Wang W."/>
            <person name="Yuan L."/>
        </authorList>
    </citation>
    <scope>NUCLEOTIDE SEQUENCE [LARGE SCALE GENOMIC DNA]</scope>
    <source>
        <strain evidence="1 2">11-183</strain>
    </source>
</reference>
<dbReference type="GO" id="GO:0006281">
    <property type="term" value="P:DNA repair"/>
    <property type="evidence" value="ECO:0007669"/>
    <property type="project" value="TreeGrafter"/>
</dbReference>
<name>A0A1Q8BVG6_9PSEU</name>
<dbReference type="PANTHER" id="PTHR43434">
    <property type="entry name" value="PHOSPHOGLYCOLATE PHOSPHATASE"/>
    <property type="match status" value="1"/>
</dbReference>
<proteinExistence type="predicted"/>
<dbReference type="RefSeq" id="WP_075130390.1">
    <property type="nucleotide sequence ID" value="NZ_MSIE01000128.1"/>
</dbReference>
<dbReference type="OrthoDB" id="9781769at2"/>
<dbReference type="AlphaFoldDB" id="A0A1Q8BVG6"/>
<comment type="caution">
    <text evidence="1">The sequence shown here is derived from an EMBL/GenBank/DDBJ whole genome shotgun (WGS) entry which is preliminary data.</text>
</comment>
<gene>
    <name evidence="1" type="ORF">BU204_36665</name>
</gene>
<dbReference type="STRING" id="1912961.BU204_36665"/>